<evidence type="ECO:0000256" key="5">
    <source>
        <dbReference type="ARBA" id="ARBA00022679"/>
    </source>
</evidence>
<evidence type="ECO:0000256" key="7">
    <source>
        <dbReference type="ARBA" id="ARBA00022989"/>
    </source>
</evidence>
<evidence type="ECO:0000256" key="8">
    <source>
        <dbReference type="ARBA" id="ARBA00023136"/>
    </source>
</evidence>
<feature type="compositionally biased region" description="Pro residues" evidence="10">
    <location>
        <begin position="1230"/>
        <end position="1243"/>
    </location>
</feature>
<evidence type="ECO:0000256" key="6">
    <source>
        <dbReference type="ARBA" id="ARBA00022692"/>
    </source>
</evidence>
<dbReference type="CDD" id="cd04190">
    <property type="entry name" value="Chitin_synth_C"/>
    <property type="match status" value="1"/>
</dbReference>
<evidence type="ECO:0000259" key="12">
    <source>
        <dbReference type="Pfam" id="PF22997"/>
    </source>
</evidence>
<feature type="region of interest" description="Disordered" evidence="10">
    <location>
        <begin position="536"/>
        <end position="574"/>
    </location>
</feature>
<gene>
    <name evidence="13" type="ORF">INT45_001571</name>
</gene>
<comment type="subcellular location">
    <subcellularLocation>
        <location evidence="1">Cell membrane</location>
        <topology evidence="1">Multi-pass membrane protein</topology>
    </subcellularLocation>
</comment>
<feature type="region of interest" description="Disordered" evidence="10">
    <location>
        <begin position="624"/>
        <end position="651"/>
    </location>
</feature>
<dbReference type="PANTHER" id="PTHR22914:SF16">
    <property type="entry name" value="CHITIN SYNTHASE 3"/>
    <property type="match status" value="1"/>
</dbReference>
<evidence type="ECO:0000256" key="10">
    <source>
        <dbReference type="SAM" id="MobiDB-lite"/>
    </source>
</evidence>
<dbReference type="EC" id="2.4.1.16" evidence="2"/>
<feature type="domain" description="Chitin synthase 4-like" evidence="12">
    <location>
        <begin position="381"/>
        <end position="467"/>
    </location>
</feature>
<evidence type="ECO:0000256" key="2">
    <source>
        <dbReference type="ARBA" id="ARBA00012543"/>
    </source>
</evidence>
<dbReference type="Proteomes" id="UP000646827">
    <property type="component" value="Unassembled WGS sequence"/>
</dbReference>
<feature type="transmembrane region" description="Helical" evidence="11">
    <location>
        <begin position="1087"/>
        <end position="1105"/>
    </location>
</feature>
<feature type="region of interest" description="Disordered" evidence="10">
    <location>
        <begin position="337"/>
        <end position="356"/>
    </location>
</feature>
<dbReference type="GO" id="GO:0006031">
    <property type="term" value="P:chitin biosynthetic process"/>
    <property type="evidence" value="ECO:0007669"/>
    <property type="project" value="TreeGrafter"/>
</dbReference>
<name>A0A8H7VMV9_9FUNG</name>
<feature type="compositionally biased region" description="Basic and acidic residues" evidence="10">
    <location>
        <begin position="1351"/>
        <end position="1365"/>
    </location>
</feature>
<dbReference type="GO" id="GO:0004100">
    <property type="term" value="F:chitin synthase activity"/>
    <property type="evidence" value="ECO:0007669"/>
    <property type="project" value="UniProtKB-EC"/>
</dbReference>
<dbReference type="PANTHER" id="PTHR22914">
    <property type="entry name" value="CHITIN SYNTHASE"/>
    <property type="match status" value="1"/>
</dbReference>
<keyword evidence="6 11" id="KW-0812">Transmembrane</keyword>
<evidence type="ECO:0000256" key="9">
    <source>
        <dbReference type="ARBA" id="ARBA00023180"/>
    </source>
</evidence>
<keyword evidence="9" id="KW-0325">Glycoprotein</keyword>
<evidence type="ECO:0000256" key="1">
    <source>
        <dbReference type="ARBA" id="ARBA00004651"/>
    </source>
</evidence>
<dbReference type="Gene3D" id="3.90.550.10">
    <property type="entry name" value="Spore Coat Polysaccharide Biosynthesis Protein SpsA, Chain A"/>
    <property type="match status" value="1"/>
</dbReference>
<dbReference type="GO" id="GO:0030428">
    <property type="term" value="C:cell septum"/>
    <property type="evidence" value="ECO:0007669"/>
    <property type="project" value="TreeGrafter"/>
</dbReference>
<dbReference type="SUPFAM" id="SSF53448">
    <property type="entry name" value="Nucleotide-diphospho-sugar transferases"/>
    <property type="match status" value="1"/>
</dbReference>
<evidence type="ECO:0000256" key="4">
    <source>
        <dbReference type="ARBA" id="ARBA00022676"/>
    </source>
</evidence>
<evidence type="ECO:0000256" key="11">
    <source>
        <dbReference type="SAM" id="Phobius"/>
    </source>
</evidence>
<dbReference type="GO" id="GO:0005886">
    <property type="term" value="C:plasma membrane"/>
    <property type="evidence" value="ECO:0007669"/>
    <property type="project" value="UniProtKB-SubCell"/>
</dbReference>
<evidence type="ECO:0000313" key="14">
    <source>
        <dbReference type="Proteomes" id="UP000646827"/>
    </source>
</evidence>
<feature type="region of interest" description="Disordered" evidence="10">
    <location>
        <begin position="1303"/>
        <end position="1381"/>
    </location>
</feature>
<feature type="transmembrane region" description="Helical" evidence="11">
    <location>
        <begin position="210"/>
        <end position="230"/>
    </location>
</feature>
<feature type="transmembrane region" description="Helical" evidence="11">
    <location>
        <begin position="1111"/>
        <end position="1131"/>
    </location>
</feature>
<evidence type="ECO:0000313" key="13">
    <source>
        <dbReference type="EMBL" id="KAG2222308.1"/>
    </source>
</evidence>
<sequence>MDTFTNRSQHHHNITADDELIDCDGGNQRLIRQSSFNGVSRRQGSLIRPERERVNPGHRQYHTRLHAAAMESEHQQQHYIRQPTNNTTTTTSSGTGTATYVNQYQYHNDHVVLEQPSATFNRSSPTRRSVLRRDLISKEHDARHSIEKAQDLENHHHHHPQGNVDKPVTNGFPDIWKAYCYTITCCFPPFLLKAFGKNDKNAQFAFREKMGLVGVVVFIMAFVGFLTFGFTQTVCPRPPLSFRVDQVNGGYVIVHGWAYMLASWNNHPIIPELTDEPTNPVYPPIDAGGKDASFLFQSDEEGVCTNIITPKVISTQSNSDGIYFPCQLFDPKTTSGNIPSSSDYTNQTGCHKTQKSRDSFKSMQEYGLPNGNGGYDKAGRVYYDWEDIAASTNLAVYNSHVLNLDLLHALPLDKFTVPASGIIEQTLNSAAPSLGGQDLTRVIASHRDPETEWRQEAACLMHILKVGEIDTKSVGCIASDVVLYLSLVVILGVILVKFVLAVAFGWFLSWRLGNFKEGRSYKERMERDEQIENWASEINRPADGIRPTQQEKTSQRYSVASPDPYYSSGKSKRKTLMPRVSRFTQPVPGTTHFNSTPERPVSTIWKNSPSSRHLGQSMVLGDQNGSYASLRRPSDVTPTSRPSTLSESSGMTNSTVAVCPFPVSRYIVPQPKADYMPFGFQLAHTICLVTCYSEGVEGLRTTLDSIATTDYPNSHKLILVIADGMITGHGNDLPTPDICVSMMDNFLVPPEEVEPYSYVAIADGSKRHNMAKIYSGFYKYDDTTVDPSQQQRVPMITISKCGTPEEASDRKPGNRGKRDSQVILMSFLQKVMFDERMTMLEYEFFNNIWRIAGVSADKYEIVLMVDADTKVYPDALSRLISCMVNDEEVAGLCGETKIGNKTDSWVSMIQVFEYYISHHQSKAFESIFGNVTCLPGCFCMYRIKAPKGANGHWVPILANPDIIEHYSENVVDTLHKKNLLLLGEDRYLSTLMLKTFPNRKMLFVPQAVCKTVVPDSFRVLLSQRRRWINSTIHNLFELLLVSDLCGTFCFSMQFVVFMELVGTLALPAAISFTMYLIILALLGQPAVVSLILLALILGLPAVLIVMTSRKIVYVGWMFIYLFSLPIWNFVLPTYAYWHFDDFTWGETRKLEGAGKDDSHGDKEGEFDSSKITMKKWSEYEKARKIQEAQERQRRLAEQRYHNSARFNYNFSSSLLNTPITSSTTARSLSSPPPPPQNFLPPLFPSSRRESEDNSWVGDYMDDNNNNLPPSARTVLPDTALTLPQYHIDNAERNEDWKTSVIRSIETSAKPSPSELPLKPDDTDGVSKSSTEEERINRKKESEDEENVTMTPHDDIDNHSYDEDQNKNNGHGTLVAPRKPTS</sequence>
<proteinExistence type="predicted"/>
<organism evidence="13 14">
    <name type="scientific">Circinella minor</name>
    <dbReference type="NCBI Taxonomy" id="1195481"/>
    <lineage>
        <taxon>Eukaryota</taxon>
        <taxon>Fungi</taxon>
        <taxon>Fungi incertae sedis</taxon>
        <taxon>Mucoromycota</taxon>
        <taxon>Mucoromycotina</taxon>
        <taxon>Mucoromycetes</taxon>
        <taxon>Mucorales</taxon>
        <taxon>Lichtheimiaceae</taxon>
        <taxon>Circinella</taxon>
    </lineage>
</organism>
<protein>
    <recommendedName>
        <fullName evidence="2">chitin synthase</fullName>
        <ecNumber evidence="2">2.4.1.16</ecNumber>
    </recommendedName>
</protein>
<feature type="compositionally biased region" description="Polar residues" evidence="10">
    <location>
        <begin position="547"/>
        <end position="558"/>
    </location>
</feature>
<keyword evidence="8 11" id="KW-0472">Membrane</keyword>
<feature type="compositionally biased region" description="Basic and acidic residues" evidence="10">
    <location>
        <begin position="1329"/>
        <end position="1341"/>
    </location>
</feature>
<feature type="region of interest" description="Disordered" evidence="10">
    <location>
        <begin position="1221"/>
        <end position="1274"/>
    </location>
</feature>
<dbReference type="EMBL" id="JAEPRB010000086">
    <property type="protein sequence ID" value="KAG2222308.1"/>
    <property type="molecule type" value="Genomic_DNA"/>
</dbReference>
<feature type="transmembrane region" description="Helical" evidence="11">
    <location>
        <begin position="1064"/>
        <end position="1082"/>
    </location>
</feature>
<dbReference type="InterPro" id="IPR054295">
    <property type="entry name" value="CHS4-like_dom"/>
</dbReference>
<dbReference type="InterPro" id="IPR029044">
    <property type="entry name" value="Nucleotide-diphossugar_trans"/>
</dbReference>
<keyword evidence="5" id="KW-0808">Transferase</keyword>
<comment type="caution">
    <text evidence="13">The sequence shown here is derived from an EMBL/GenBank/DDBJ whole genome shotgun (WGS) entry which is preliminary data.</text>
</comment>
<feature type="region of interest" description="Disordered" evidence="10">
    <location>
        <begin position="583"/>
        <end position="602"/>
    </location>
</feature>
<keyword evidence="4" id="KW-0328">Glycosyltransferase</keyword>
<feature type="compositionally biased region" description="Polar residues" evidence="10">
    <location>
        <begin position="337"/>
        <end position="351"/>
    </location>
</feature>
<dbReference type="Pfam" id="PF22997">
    <property type="entry name" value="CHS4"/>
    <property type="match status" value="1"/>
</dbReference>
<reference evidence="13 14" key="1">
    <citation type="submission" date="2020-12" db="EMBL/GenBank/DDBJ databases">
        <title>Metabolic potential, ecology and presence of endohyphal bacteria is reflected in genomic diversity of Mucoromycotina.</title>
        <authorList>
            <person name="Muszewska A."/>
            <person name="Okrasinska A."/>
            <person name="Steczkiewicz K."/>
            <person name="Drgas O."/>
            <person name="Orlowska M."/>
            <person name="Perlinska-Lenart U."/>
            <person name="Aleksandrzak-Piekarczyk T."/>
            <person name="Szatraj K."/>
            <person name="Zielenkiewicz U."/>
            <person name="Pilsyk S."/>
            <person name="Malc E."/>
            <person name="Mieczkowski P."/>
            <person name="Kruszewska J.S."/>
            <person name="Biernat P."/>
            <person name="Pawlowska J."/>
        </authorList>
    </citation>
    <scope>NUCLEOTIDE SEQUENCE [LARGE SCALE GENOMIC DNA]</scope>
    <source>
        <strain evidence="13 14">CBS 142.35</strain>
    </source>
</reference>
<dbReference type="InterPro" id="IPR004835">
    <property type="entry name" value="Chitin_synth"/>
</dbReference>
<dbReference type="OrthoDB" id="370884at2759"/>
<feature type="compositionally biased region" description="Polar residues" evidence="10">
    <location>
        <begin position="636"/>
        <end position="651"/>
    </location>
</feature>
<accession>A0A8H7VMV9</accession>
<evidence type="ECO:0000256" key="3">
    <source>
        <dbReference type="ARBA" id="ARBA00022475"/>
    </source>
</evidence>
<keyword evidence="3" id="KW-1003">Cell membrane</keyword>
<keyword evidence="14" id="KW-1185">Reference proteome</keyword>
<feature type="transmembrane region" description="Helical" evidence="11">
    <location>
        <begin position="481"/>
        <end position="508"/>
    </location>
</feature>
<keyword evidence="7 11" id="KW-1133">Transmembrane helix</keyword>
<feature type="compositionally biased region" description="Polar residues" evidence="10">
    <location>
        <begin position="583"/>
        <end position="597"/>
    </location>
</feature>
<dbReference type="Pfam" id="PF03142">
    <property type="entry name" value="Chitin_synth_2"/>
    <property type="match status" value="1"/>
</dbReference>